<evidence type="ECO:0000313" key="2">
    <source>
        <dbReference type="Proteomes" id="UP001186974"/>
    </source>
</evidence>
<keyword evidence="2" id="KW-1185">Reference proteome</keyword>
<comment type="caution">
    <text evidence="1">The sequence shown here is derived from an EMBL/GenBank/DDBJ whole genome shotgun (WGS) entry which is preliminary data.</text>
</comment>
<proteinExistence type="predicted"/>
<reference evidence="1" key="1">
    <citation type="submission" date="2024-09" db="EMBL/GenBank/DDBJ databases">
        <title>Black Yeasts Isolated from many extreme environments.</title>
        <authorList>
            <person name="Coleine C."/>
            <person name="Stajich J.E."/>
            <person name="Selbmann L."/>
        </authorList>
    </citation>
    <scope>NUCLEOTIDE SEQUENCE</scope>
    <source>
        <strain evidence="1">CCFEE 5737</strain>
    </source>
</reference>
<dbReference type="EMBL" id="JAWDJW010008049">
    <property type="protein sequence ID" value="KAK3061128.1"/>
    <property type="molecule type" value="Genomic_DNA"/>
</dbReference>
<protein>
    <submittedName>
        <fullName evidence="1">Uncharacterized protein</fullName>
    </submittedName>
</protein>
<evidence type="ECO:0000313" key="1">
    <source>
        <dbReference type="EMBL" id="KAK3061128.1"/>
    </source>
</evidence>
<gene>
    <name evidence="1" type="ORF">LTS18_006967</name>
</gene>
<organism evidence="1 2">
    <name type="scientific">Coniosporium uncinatum</name>
    <dbReference type="NCBI Taxonomy" id="93489"/>
    <lineage>
        <taxon>Eukaryota</taxon>
        <taxon>Fungi</taxon>
        <taxon>Dikarya</taxon>
        <taxon>Ascomycota</taxon>
        <taxon>Pezizomycotina</taxon>
        <taxon>Dothideomycetes</taxon>
        <taxon>Dothideomycetes incertae sedis</taxon>
        <taxon>Coniosporium</taxon>
    </lineage>
</organism>
<sequence length="508" mass="56284">MSSYTRPQDREEQEHGITASLAPSHSALIRDWVAKLRRSTNENLGDRPNYYATHPLSLLTCSIPQTFTLGTGLSIYTSTLLPAIESAAREIILVTCFWAASPTLTSLVASLRRLSATVLQERREKVKVRICFSSSSILQKLFHTSSLRGRVWGPEEWRKLGLPREEELPGLEVSVKSMFVRPLSVMHPKFLAVDGSRVWVPSCNVSWEEWFEGCIEIKGDIVQQFTRFYDAFWESEEEKNNFDIGLPTNIHPPGSAAVRPSAPSSTFEHNPSLSPASSSMPLDSTTSIPTLFLPSPHHSSLVLSLPFLSPFLPSSLSPPPTPLNTFLLLALSHVQKSIYIQTPNLTSPPVLSAISAALQRGVHVEILTSERLMLLEQLVTAMTTTTRCIEQLIKTHSTQLPPSPFETDLEAGGGQQPQQGRKTGELRISYYQPRPNAGPGEPVQSHLKLTVIDQEIVVLGSGNMDRASWFTSQELGVAFFSQEMARTVRRDVDGSLQGRKKVVYDSAE</sequence>
<accession>A0ACC3D3K1</accession>
<dbReference type="Proteomes" id="UP001186974">
    <property type="component" value="Unassembled WGS sequence"/>
</dbReference>
<name>A0ACC3D3K1_9PEZI</name>